<keyword evidence="1" id="KW-1185">Reference proteome</keyword>
<reference evidence="2" key="1">
    <citation type="submission" date="2025-08" db="UniProtKB">
        <authorList>
            <consortium name="RefSeq"/>
        </authorList>
    </citation>
    <scope>IDENTIFICATION</scope>
    <source>
        <tissue evidence="2">Testes</tissue>
    </source>
</reference>
<organism evidence="1 2">
    <name type="scientific">Saccoglossus kowalevskii</name>
    <name type="common">Acorn worm</name>
    <dbReference type="NCBI Taxonomy" id="10224"/>
    <lineage>
        <taxon>Eukaryota</taxon>
        <taxon>Metazoa</taxon>
        <taxon>Hemichordata</taxon>
        <taxon>Enteropneusta</taxon>
        <taxon>Harrimaniidae</taxon>
        <taxon>Saccoglossus</taxon>
    </lineage>
</organism>
<evidence type="ECO:0000313" key="1">
    <source>
        <dbReference type="Proteomes" id="UP000694865"/>
    </source>
</evidence>
<dbReference type="Proteomes" id="UP000694865">
    <property type="component" value="Unplaced"/>
</dbReference>
<proteinExistence type="predicted"/>
<dbReference type="PANTHER" id="PTHR13803">
    <property type="entry name" value="SEC24-RELATED PROTEIN"/>
    <property type="match status" value="1"/>
</dbReference>
<evidence type="ECO:0000313" key="2">
    <source>
        <dbReference type="RefSeq" id="XP_006823568.1"/>
    </source>
</evidence>
<gene>
    <name evidence="2" type="primary">LOC102803945</name>
</gene>
<dbReference type="RefSeq" id="XP_006823568.1">
    <property type="nucleotide sequence ID" value="XM_006823505.1"/>
</dbReference>
<dbReference type="GeneID" id="102803945"/>
<sequence length="395" mass="44382">MAIRESEELPYMAIRESEELPYMAIRESEELPYMAIRESVELPYKVKRESEDMPYMVLRESEERILVCVSVLTLQGTDCRMVELGNVADKTGGQINIVDPLKLKDQFGLILNDPIIATNVTAKLQLHRGLYFRNEETGPHESQAHRTIGNVTAETEITFEFGVKKKSDLQRAGQNVVYDNQGGTVVEAGAAANKPLYDVSSSSVADAQQSALQGVERLPFQLQIQYTSRDEAQCLRVITQDRPVTNDRDLVEDNLNAAVYSAHTAQTTAALAMEGEYTHARLQTAASHNLMKRHAVQKNDSHSYEAFMFNIAPMSRAMAQQQKVELNVYGQNLSEDEDVYGDVDDCESKEVKTKKTNRLGFLPKKKSKKTLRHKAVSDTQANAWFKMKSASSDMF</sequence>
<protein>
    <submittedName>
        <fullName evidence="2">Circularly permutated Ras protein 1-like</fullName>
    </submittedName>
</protein>
<dbReference type="InterPro" id="IPR050550">
    <property type="entry name" value="SEC23_SEC24_subfamily"/>
</dbReference>
<name>A0ABM0MU77_SACKO</name>
<dbReference type="PANTHER" id="PTHR13803:SF36">
    <property type="entry name" value="TYPE A VON WILLEBRAND FACTOR DOMAIN-CONTAINING PROTEIN"/>
    <property type="match status" value="1"/>
</dbReference>
<accession>A0ABM0MU77</accession>